<reference evidence="1 2" key="1">
    <citation type="submission" date="2013-09" db="EMBL/GenBank/DDBJ databases">
        <title>Corchorus capsularis genome sequencing.</title>
        <authorList>
            <person name="Alam M."/>
            <person name="Haque M.S."/>
            <person name="Islam M.S."/>
            <person name="Emdad E.M."/>
            <person name="Islam M.M."/>
            <person name="Ahmed B."/>
            <person name="Halim A."/>
            <person name="Hossen Q.M.M."/>
            <person name="Hossain M.Z."/>
            <person name="Ahmed R."/>
            <person name="Khan M.M."/>
            <person name="Islam R."/>
            <person name="Rashid M.M."/>
            <person name="Khan S.A."/>
            <person name="Rahman M.S."/>
            <person name="Alam M."/>
        </authorList>
    </citation>
    <scope>NUCLEOTIDE SEQUENCE [LARGE SCALE GENOMIC DNA]</scope>
    <source>
        <strain evidence="2">cv. CVL-1</strain>
        <tissue evidence="1">Whole seedling</tissue>
    </source>
</reference>
<dbReference type="EMBL" id="AWWV01008568">
    <property type="protein sequence ID" value="OMO89889.1"/>
    <property type="molecule type" value="Genomic_DNA"/>
</dbReference>
<keyword evidence="2" id="KW-1185">Reference proteome</keyword>
<dbReference type="AlphaFoldDB" id="A0A1R3J4X2"/>
<name>A0A1R3J4X2_COCAP</name>
<accession>A0A1R3J4X2</accession>
<evidence type="ECO:0000313" key="1">
    <source>
        <dbReference type="EMBL" id="OMO89889.1"/>
    </source>
</evidence>
<dbReference type="Proteomes" id="UP000188268">
    <property type="component" value="Unassembled WGS sequence"/>
</dbReference>
<protein>
    <submittedName>
        <fullName evidence="1">Uncharacterized protein</fullName>
    </submittedName>
</protein>
<gene>
    <name evidence="1" type="ORF">CCACVL1_07580</name>
</gene>
<organism evidence="1 2">
    <name type="scientific">Corchorus capsularis</name>
    <name type="common">Jute</name>
    <dbReference type="NCBI Taxonomy" id="210143"/>
    <lineage>
        <taxon>Eukaryota</taxon>
        <taxon>Viridiplantae</taxon>
        <taxon>Streptophyta</taxon>
        <taxon>Embryophyta</taxon>
        <taxon>Tracheophyta</taxon>
        <taxon>Spermatophyta</taxon>
        <taxon>Magnoliopsida</taxon>
        <taxon>eudicotyledons</taxon>
        <taxon>Gunneridae</taxon>
        <taxon>Pentapetalae</taxon>
        <taxon>rosids</taxon>
        <taxon>malvids</taxon>
        <taxon>Malvales</taxon>
        <taxon>Malvaceae</taxon>
        <taxon>Grewioideae</taxon>
        <taxon>Apeibeae</taxon>
        <taxon>Corchorus</taxon>
    </lineage>
</organism>
<dbReference type="Gramene" id="OMO89889">
    <property type="protein sequence ID" value="OMO89889"/>
    <property type="gene ID" value="CCACVL1_07580"/>
</dbReference>
<comment type="caution">
    <text evidence="1">The sequence shown here is derived from an EMBL/GenBank/DDBJ whole genome shotgun (WGS) entry which is preliminary data.</text>
</comment>
<evidence type="ECO:0000313" key="2">
    <source>
        <dbReference type="Proteomes" id="UP000188268"/>
    </source>
</evidence>
<proteinExistence type="predicted"/>
<sequence length="64" mass="6736">MAKGLQQMEKRVAPPGVGALRFGLGFISRVLGLHQKGQKEKGDFEGFKSVTIYGGNSGGEAIDA</sequence>